<sequence>MTFLRLLLLWRGSVWKHVLFELLLWSLGCISLAMVYLTFIKEGSPDHGDYCKMLAHLQELPFKLTPQKARIVRHSVYRYLLLVYILVLRDVSIPVKNQFPTYNHLIEGNLLTEEELDLMEHANIDPNYCRYWIPMLWVAQVIKKQYSIGLGPIAFFIMPELVTQQRQSLVQSMVFAVNTIANFVFTFVTLPTYTHIHVSGQEVFG</sequence>
<dbReference type="Pfam" id="PF01062">
    <property type="entry name" value="Bestrophin"/>
    <property type="match status" value="2"/>
</dbReference>
<dbReference type="InterPro" id="IPR021134">
    <property type="entry name" value="Bestrophin-like"/>
</dbReference>
<comment type="similarity">
    <text evidence="5 6">Belongs to the anion channel-forming bestrophin (TC 1.A.46) family. Calcium-sensitive chloride channel subfamily.</text>
</comment>
<dbReference type="GO" id="GO:0005254">
    <property type="term" value="F:chloride channel activity"/>
    <property type="evidence" value="ECO:0007669"/>
    <property type="project" value="UniProtKB-KW"/>
</dbReference>
<keyword evidence="3 6" id="KW-1133">Transmembrane helix</keyword>
<keyword evidence="6" id="KW-0407">Ion channel</keyword>
<keyword evidence="2 6" id="KW-0812">Transmembrane</keyword>
<evidence type="ECO:0000256" key="4">
    <source>
        <dbReference type="ARBA" id="ARBA00023136"/>
    </source>
</evidence>
<keyword evidence="6" id="KW-0406">Ion transport</keyword>
<proteinExistence type="inferred from homology"/>
<organism evidence="9">
    <name type="scientific">Nippostrongylus brasiliensis</name>
    <name type="common">Rat hookworm</name>
    <dbReference type="NCBI Taxonomy" id="27835"/>
    <lineage>
        <taxon>Eukaryota</taxon>
        <taxon>Metazoa</taxon>
        <taxon>Ecdysozoa</taxon>
        <taxon>Nematoda</taxon>
        <taxon>Chromadorea</taxon>
        <taxon>Rhabditida</taxon>
        <taxon>Rhabditina</taxon>
        <taxon>Rhabditomorpha</taxon>
        <taxon>Strongyloidea</taxon>
        <taxon>Heligmosomidae</taxon>
        <taxon>Nippostrongylus</taxon>
    </lineage>
</organism>
<reference evidence="9" key="1">
    <citation type="submission" date="2016-04" db="UniProtKB">
        <authorList>
            <consortium name="WormBaseParasite"/>
        </authorList>
    </citation>
    <scope>IDENTIFICATION</scope>
</reference>
<evidence type="ECO:0000256" key="2">
    <source>
        <dbReference type="ARBA" id="ARBA00022692"/>
    </source>
</evidence>
<keyword evidence="6" id="KW-1003">Cell membrane</keyword>
<evidence type="ECO:0000256" key="5">
    <source>
        <dbReference type="ARBA" id="ARBA00034769"/>
    </source>
</evidence>
<name>A0A158R0N8_NIPBR</name>
<keyword evidence="4 6" id="KW-0472">Membrane</keyword>
<evidence type="ECO:0000256" key="6">
    <source>
        <dbReference type="RuleBase" id="RU363126"/>
    </source>
</evidence>
<comment type="function">
    <text evidence="6">Forms chloride channels.</text>
</comment>
<dbReference type="AlphaFoldDB" id="A0A158R0N8"/>
<dbReference type="PANTHER" id="PTHR10736:SF0">
    <property type="entry name" value="BESTROPHIN HOMOLOG"/>
    <property type="match status" value="1"/>
</dbReference>
<keyword evidence="6" id="KW-0868">Chloride</keyword>
<evidence type="ECO:0000313" key="8">
    <source>
        <dbReference type="Proteomes" id="UP000271162"/>
    </source>
</evidence>
<keyword evidence="8" id="KW-1185">Reference proteome</keyword>
<dbReference type="InterPro" id="IPR000615">
    <property type="entry name" value="Bestrophin"/>
</dbReference>
<dbReference type="GO" id="GO:0005886">
    <property type="term" value="C:plasma membrane"/>
    <property type="evidence" value="ECO:0007669"/>
    <property type="project" value="UniProtKB-SubCell"/>
</dbReference>
<feature type="transmembrane region" description="Helical" evidence="6">
    <location>
        <begin position="174"/>
        <end position="196"/>
    </location>
</feature>
<dbReference type="InterPro" id="IPR036259">
    <property type="entry name" value="MFS_trans_sf"/>
</dbReference>
<dbReference type="EMBL" id="UYSL01020697">
    <property type="protein sequence ID" value="VDL75805.1"/>
    <property type="molecule type" value="Genomic_DNA"/>
</dbReference>
<evidence type="ECO:0000313" key="7">
    <source>
        <dbReference type="EMBL" id="VDL75805.1"/>
    </source>
</evidence>
<dbReference type="WBParaSite" id="NBR_0001221501-mRNA-1">
    <property type="protein sequence ID" value="NBR_0001221501-mRNA-1"/>
    <property type="gene ID" value="NBR_0001221501"/>
</dbReference>
<evidence type="ECO:0000313" key="9">
    <source>
        <dbReference type="WBParaSite" id="NBR_0001221501-mRNA-1"/>
    </source>
</evidence>
<feature type="transmembrane region" description="Helical" evidence="6">
    <location>
        <begin position="20"/>
        <end position="39"/>
    </location>
</feature>
<gene>
    <name evidence="7" type="ORF">NBR_LOCUS12216</name>
</gene>
<dbReference type="PANTHER" id="PTHR10736">
    <property type="entry name" value="BESTROPHIN"/>
    <property type="match status" value="1"/>
</dbReference>
<dbReference type="Gene3D" id="1.20.1250.20">
    <property type="entry name" value="MFS general substrate transporter like domains"/>
    <property type="match status" value="1"/>
</dbReference>
<evidence type="ECO:0000256" key="1">
    <source>
        <dbReference type="ARBA" id="ARBA00004370"/>
    </source>
</evidence>
<dbReference type="STRING" id="27835.A0A158R0N8"/>
<keyword evidence="6" id="KW-0813">Transport</keyword>
<reference evidence="7 8" key="2">
    <citation type="submission" date="2018-11" db="EMBL/GenBank/DDBJ databases">
        <authorList>
            <consortium name="Pathogen Informatics"/>
        </authorList>
    </citation>
    <scope>NUCLEOTIDE SEQUENCE [LARGE SCALE GENOMIC DNA]</scope>
</reference>
<dbReference type="GO" id="GO:0034707">
    <property type="term" value="C:chloride channel complex"/>
    <property type="evidence" value="ECO:0007669"/>
    <property type="project" value="UniProtKB-KW"/>
</dbReference>
<evidence type="ECO:0000256" key="3">
    <source>
        <dbReference type="ARBA" id="ARBA00022989"/>
    </source>
</evidence>
<dbReference type="Proteomes" id="UP000271162">
    <property type="component" value="Unassembled WGS sequence"/>
</dbReference>
<keyword evidence="6" id="KW-0869">Chloride channel</keyword>
<protein>
    <recommendedName>
        <fullName evidence="6">Bestrophin homolog</fullName>
    </recommendedName>
</protein>
<comment type="subcellular location">
    <subcellularLocation>
        <location evidence="6">Cell membrane</location>
        <topology evidence="6">Multi-pass membrane protein</topology>
    </subcellularLocation>
    <subcellularLocation>
        <location evidence="1">Membrane</location>
    </subcellularLocation>
</comment>
<accession>A0A158R0N8</accession>